<protein>
    <submittedName>
        <fullName evidence="4">N-acetylglutamate synthase, GNAT family</fullName>
    </submittedName>
</protein>
<dbReference type="OrthoDB" id="5319888at2"/>
<dbReference type="InterPro" id="IPR016181">
    <property type="entry name" value="Acyl_CoA_acyltransferase"/>
</dbReference>
<evidence type="ECO:0000256" key="1">
    <source>
        <dbReference type="ARBA" id="ARBA00022679"/>
    </source>
</evidence>
<dbReference type="PANTHER" id="PTHR43877">
    <property type="entry name" value="AMINOALKYLPHOSPHONATE N-ACETYLTRANSFERASE-RELATED-RELATED"/>
    <property type="match status" value="1"/>
</dbReference>
<dbReference type="GO" id="GO:0016747">
    <property type="term" value="F:acyltransferase activity, transferring groups other than amino-acyl groups"/>
    <property type="evidence" value="ECO:0007669"/>
    <property type="project" value="InterPro"/>
</dbReference>
<dbReference type="InterPro" id="IPR050832">
    <property type="entry name" value="Bact_Acetyltransf"/>
</dbReference>
<organism evidence="4 5">
    <name type="scientific">Bhargavaea beijingensis</name>
    <dbReference type="NCBI Taxonomy" id="426756"/>
    <lineage>
        <taxon>Bacteria</taxon>
        <taxon>Bacillati</taxon>
        <taxon>Bacillota</taxon>
        <taxon>Bacilli</taxon>
        <taxon>Bacillales</taxon>
        <taxon>Caryophanaceae</taxon>
        <taxon>Bhargavaea</taxon>
    </lineage>
</organism>
<dbReference type="SUPFAM" id="SSF55729">
    <property type="entry name" value="Acyl-CoA N-acyltransferases (Nat)"/>
    <property type="match status" value="1"/>
</dbReference>
<dbReference type="RefSeq" id="WP_092098096.1">
    <property type="nucleotide sequence ID" value="NZ_FNAR01000019.1"/>
</dbReference>
<gene>
    <name evidence="4" type="ORF">SAMN04488126_1195</name>
</gene>
<evidence type="ECO:0000313" key="5">
    <source>
        <dbReference type="Proteomes" id="UP000198823"/>
    </source>
</evidence>
<reference evidence="4 5" key="1">
    <citation type="submission" date="2016-10" db="EMBL/GenBank/DDBJ databases">
        <authorList>
            <person name="de Groot N.N."/>
        </authorList>
    </citation>
    <scope>NUCLEOTIDE SEQUENCE [LARGE SCALE GENOMIC DNA]</scope>
    <source>
        <strain evidence="4 5">CGMCC 1.6762</strain>
    </source>
</reference>
<keyword evidence="1" id="KW-0808">Transferase</keyword>
<feature type="domain" description="N-acetyltransferase" evidence="3">
    <location>
        <begin position="6"/>
        <end position="161"/>
    </location>
</feature>
<keyword evidence="2" id="KW-0012">Acyltransferase</keyword>
<sequence>MKEGNQIFRSAVRADLEGIVGMLADDHLGRTRENPDLPLERSYEEAFLAISQDPNNELIVAERNGNLAGVLQLTFLPSLTYRGSWRAMIEGVRVAASMRGSGVGGGLIRHAIGLAEEKGCRLVQLTTDKGRPDAVRFYESLGFCTTHEGMKLRLDKGDGIE</sequence>
<dbReference type="AlphaFoldDB" id="A0A1G7FHI6"/>
<dbReference type="InterPro" id="IPR000182">
    <property type="entry name" value="GNAT_dom"/>
</dbReference>
<name>A0A1G7FHI6_9BACL</name>
<dbReference type="PROSITE" id="PS51186">
    <property type="entry name" value="GNAT"/>
    <property type="match status" value="1"/>
</dbReference>
<evidence type="ECO:0000313" key="4">
    <source>
        <dbReference type="EMBL" id="SDE75312.1"/>
    </source>
</evidence>
<dbReference type="STRING" id="426756.SAMN04488126_1195"/>
<accession>A0A1G7FHI6</accession>
<evidence type="ECO:0000256" key="2">
    <source>
        <dbReference type="ARBA" id="ARBA00023315"/>
    </source>
</evidence>
<dbReference type="EMBL" id="FNAR01000019">
    <property type="protein sequence ID" value="SDE75312.1"/>
    <property type="molecule type" value="Genomic_DNA"/>
</dbReference>
<evidence type="ECO:0000259" key="3">
    <source>
        <dbReference type="PROSITE" id="PS51186"/>
    </source>
</evidence>
<proteinExistence type="predicted"/>
<dbReference type="Proteomes" id="UP000198823">
    <property type="component" value="Unassembled WGS sequence"/>
</dbReference>
<dbReference type="Gene3D" id="3.40.630.30">
    <property type="match status" value="1"/>
</dbReference>
<dbReference type="CDD" id="cd04301">
    <property type="entry name" value="NAT_SF"/>
    <property type="match status" value="1"/>
</dbReference>
<dbReference type="Pfam" id="PF00583">
    <property type="entry name" value="Acetyltransf_1"/>
    <property type="match status" value="1"/>
</dbReference>